<gene>
    <name evidence="2" type="ORF">DMB68_13960</name>
</gene>
<dbReference type="InterPro" id="IPR008979">
    <property type="entry name" value="Galactose-bd-like_sf"/>
</dbReference>
<dbReference type="InterPro" id="IPR013783">
    <property type="entry name" value="Ig-like_fold"/>
</dbReference>
<evidence type="ECO:0000259" key="1">
    <source>
        <dbReference type="Pfam" id="PF19406"/>
    </source>
</evidence>
<feature type="domain" description="PKD-like" evidence="1">
    <location>
        <begin position="796"/>
        <end position="882"/>
    </location>
</feature>
<dbReference type="CDD" id="cd00102">
    <property type="entry name" value="IPT"/>
    <property type="match status" value="1"/>
</dbReference>
<comment type="caution">
    <text evidence="2">The sequence shown here is derived from an EMBL/GenBank/DDBJ whole genome shotgun (WGS) entry which is preliminary data.</text>
</comment>
<dbReference type="SUPFAM" id="SSF81296">
    <property type="entry name" value="E set domains"/>
    <property type="match status" value="1"/>
</dbReference>
<evidence type="ECO:0000313" key="3">
    <source>
        <dbReference type="Proteomes" id="UP000247681"/>
    </source>
</evidence>
<dbReference type="SUPFAM" id="SSF49785">
    <property type="entry name" value="Galactose-binding domain-like"/>
    <property type="match status" value="2"/>
</dbReference>
<reference evidence="2 3" key="1">
    <citation type="submission" date="2018-05" db="EMBL/GenBank/DDBJ databases">
        <title>Flavobacterium sp. strain IMCC34758, incomplete genome.</title>
        <authorList>
            <person name="Joung Y."/>
        </authorList>
    </citation>
    <scope>NUCLEOTIDE SEQUENCE [LARGE SCALE GENOMIC DNA]</scope>
    <source>
        <strain evidence="2 3">IMCC34758</strain>
    </source>
</reference>
<feature type="domain" description="PKD-like" evidence="1">
    <location>
        <begin position="1390"/>
        <end position="1477"/>
    </location>
</feature>
<dbReference type="OrthoDB" id="1652165at2"/>
<feature type="domain" description="PKD-like" evidence="1">
    <location>
        <begin position="1291"/>
        <end position="1377"/>
    </location>
</feature>
<feature type="domain" description="PKD-like" evidence="1">
    <location>
        <begin position="895"/>
        <end position="981"/>
    </location>
</feature>
<name>A0A2V4C0P5_9FLAO</name>
<dbReference type="Gene3D" id="2.60.120.260">
    <property type="entry name" value="Galactose-binding domain-like"/>
    <property type="match status" value="2"/>
</dbReference>
<accession>A0A2V4C0P5</accession>
<keyword evidence="3" id="KW-1185">Reference proteome</keyword>
<dbReference type="InterPro" id="IPR045828">
    <property type="entry name" value="PKD_Bacteroidetes"/>
</dbReference>
<dbReference type="RefSeq" id="WP_110347293.1">
    <property type="nucleotide sequence ID" value="NZ_QJHL01000003.1"/>
</dbReference>
<evidence type="ECO:0000313" key="2">
    <source>
        <dbReference type="EMBL" id="PXY44567.1"/>
    </source>
</evidence>
<dbReference type="NCBIfam" id="NF033708">
    <property type="entry name" value="T9SS_Cterm_ChiA"/>
    <property type="match status" value="1"/>
</dbReference>
<dbReference type="InterPro" id="IPR014756">
    <property type="entry name" value="Ig_E-set"/>
</dbReference>
<feature type="domain" description="PKD-like" evidence="1">
    <location>
        <begin position="696"/>
        <end position="783"/>
    </location>
</feature>
<protein>
    <recommendedName>
        <fullName evidence="1">PKD-like domain-containing protein</fullName>
    </recommendedName>
</protein>
<dbReference type="Proteomes" id="UP000247681">
    <property type="component" value="Unassembled WGS sequence"/>
</dbReference>
<feature type="domain" description="PKD-like" evidence="1">
    <location>
        <begin position="1094"/>
        <end position="1179"/>
    </location>
</feature>
<sequence length="2413" mass="246526">MIKKLLLLIRLFFSKQNQNTSKAIATNLFGNNAKWLCSVCFFVFVNLASGQIAQRGTATFNTTGSTTLTITKPTGLAVGDIMIAQIMQSGNNTLTSSVGGNATSTGWTLIAGTEISTSISSYSRATLLYKIATNTDVAAANFSYTLGSSSDDGQGAIIAFSGVDNSNPFDVTPGTVYTNVNDDSTLNANAITTTTAGSAVIMFGAVHNNYNFSNWTTATSPGTLTELYDEDFNADIDTGIGAAWAIKTTAGSTGAGSASISNDDKNGSILIALRKAPPTITSFGASSGCVGGNITINGTNLSGATAANVKIGGTPVTSITTNNGTTIVAVIGSGTTGTVEVTSSAGTVTSAATFTVNPQPTAANAGPDQATGGGSFTLAANTPTVGTGVWSIASGPSTLLSQFSSTSSPTATFTPAVAGTYVLNWAISNSCSTFNDQVVVANNCVTNMISNSDFSGGATGWTFATTYGDRVETNSENTYFSNGSSSLTAELDSEASLRQVMTVIPGVSYTVSFRYSRRDNAITPATTGVTVKVTGGATDFTSTGFTTTSTISQIGTYTFTPTSSSIGLEFYNTLHGGVTLGTIIDDIVLIPTSQVNPSATTSPKGVFNTLISCGGVAVQLDVENVPASGITYAWTGPAGAVFSSTTIKNPTVTLTGSGVQQVSVTTTTAAGCSGSSITYINVTAAPTITAPTASSVCSGSTYSSGAITSTGTTFSWSRAAVANINGGAAGAGGTGIANATGFTEVLTNSTANPINVTYVLTPGPPSSGCSGVPYNLVVTVNPTVGITITAPTASSVCSGSTYSSGAITSTGTTFDWSRAAVANINGGAAGAGGTGIAKATGFSEVLTNSTSSAINVTYVLTPKSASGCSGTPYNLVITVNPTVGITITAPVSGSVCSGSTYSSGAITSTGTTFDWSRAAVANINAGAAGAGGTGIAKATGFSETLTNSTSSAINVTYVLTPKSASGCSGTPYNLVVTVNPTVGITITAPAASSVCSGSTYSSGAITSTGTTFDWSRVAVPNINGGAAGAGGTGIAKATGFSEVLTNSTSSAINVTYVLTPKSASGCSGTPYNLVITVNPTVGITITAPTASSVCSGGTYTSGAITSTGTTFDWSRAGVANINGGAAGAGGTGIANATGFSEVLTNSTSSAINVTYVLTPKSASGCSGTTYNLVITVNPTVGITITAPVSGSVCSGSTYSSGAITSTGTTFDWSRAAVANINAGAAGAGGTGIAKATGFSETLTNSTSSAINVTYVLTPKSASGCSGTPYNLVITVNPTVGITITAPVSGSVCSGSTYSSGAITSTGTTFDWSRAGVANINAGAVGAGGTGIAKATGFSEVLTNSTSSAINVTYVLTPKSASGCSGTPYNLVVTVNPTVGITITAPTASSVCSGSTYSSGAITSTGTTFDWSRVAVPNINGGAAGAGGTGIAKATGFSEVLTNSTSSAINVTYVLTPKSASGCSGTPYNLVITVNPRPAVPTGSAFQVFCSASSPTVANLTATGTGIKWYDASSGGNELTAATALISGNHYYASQSTGCESTTRLDVTAMLNAAPVITPNKVDETCPSSNNGSISPTFSGGLANVRYIRLTQKFDDPDAWLQVAEVNAFEIFTGENVALSSNGASAVASSVYLNDIPGNGPAQAIDGNSGSIYHSNIPNINEYLEISLASPKNIDYLRIYNRNDYFGFRGQNMLLELLDNSHNVVYAKMVDLRGGGTNIIDVNVLDVTWSDTATTLNRTGLDSGSYTLNYADAAGCSASTPITITSINPTPSSPTIGTTTHINCTVNTGSVVLEGLPSGDWTINQTGDAAGSYDNTVPNTTSTTISGLAAGSYTFTVTNANGCPSAESATVTILDNFNTWNGSSWSRGVPPNASMNVVIAAVTPNSPFTADLVGCALTINSGVVATVPSGITLTITNEVTVNGSLTFENNSSLVQINNLNTNSGPITYKRTSQLMKLYDFTYWSSPVENQVLYDLSPNTRWDKYLSYTGDVWKEELSSSTMQPGIGYIIRVPEPNKVYLNGKDFWTGQYAQQLEFTGRPNNGNITSSQYMEKDKYYLIGNPYPSAMHADDFLFVNVNNRGILGGTIYFWTHNTAIKKVGSNYAYVSDDYAAYNLTGGVGTSASSDPGHNDNPSLDTGIKPTGYIAAGQSFFVSAEDGSGHVQFTNSMRYGGTNNSQFFKPGKTSKSGILEKHRLWLNMTNSGGAFKQTLIGYVEGATNSYDKSFDGLTFDGNSYADFYSVNEASNMTIQGRALPFSDADVVPLGYRSTIAGDFTIAIDQADGNLATQRIYLEDKQTGTINELTAKNYTFKTKAGTFNNRFVLRYTNKTLGTGDFETVDDAVWVLAQNKTVTVNSTTENIDKVFIYDISGKQLYKKVDVGNLQLIIQNLPFAQQVLLVKIVLDNGYETTKKVIFK</sequence>
<dbReference type="Gene3D" id="2.60.40.10">
    <property type="entry name" value="Immunoglobulins"/>
    <property type="match status" value="1"/>
</dbReference>
<feature type="domain" description="PKD-like" evidence="1">
    <location>
        <begin position="994"/>
        <end position="1080"/>
    </location>
</feature>
<dbReference type="EMBL" id="QJHL01000003">
    <property type="protein sequence ID" value="PXY44567.1"/>
    <property type="molecule type" value="Genomic_DNA"/>
</dbReference>
<proteinExistence type="predicted"/>
<organism evidence="2 3">
    <name type="scientific">Flavobacterium hydrophilum</name>
    <dbReference type="NCBI Taxonomy" id="2211445"/>
    <lineage>
        <taxon>Bacteria</taxon>
        <taxon>Pseudomonadati</taxon>
        <taxon>Bacteroidota</taxon>
        <taxon>Flavobacteriia</taxon>
        <taxon>Flavobacteriales</taxon>
        <taxon>Flavobacteriaceae</taxon>
        <taxon>Flavobacterium</taxon>
    </lineage>
</organism>
<feature type="domain" description="PKD-like" evidence="1">
    <location>
        <begin position="1192"/>
        <end position="1278"/>
    </location>
</feature>
<dbReference type="Pfam" id="PF19406">
    <property type="entry name" value="PKD_5"/>
    <property type="match status" value="8"/>
</dbReference>